<comment type="subunit">
    <text evidence="9">Heterodimer with SRP9; binds RNA as heterodimer. Component of a signal recognition particle (SRP) complex that consists of a 7SL RNA molecule of 300 nucleotides and six protein subunits: SRP72, SRP68, SRP54, SRP19, SRP14 and SRP9.</text>
</comment>
<keyword evidence="4 9" id="KW-0963">Cytoplasm</keyword>
<sequence>VVLLEREQFLMELTRLFQKCGSLDSVFITLKKKGAVESFEPSDKCLLRPTDGKKISTMVSSKEVNKLYQAYWNLLRTNMDGLKKREKKVGVKEQSSTNNGSLNLYLSDQKNQNKTTNTTEIQTVVNGIL</sequence>
<dbReference type="AlphaFoldDB" id="A0A8I3NZ58"/>
<evidence type="ECO:0000256" key="2">
    <source>
        <dbReference type="ARBA" id="ARBA00010349"/>
    </source>
</evidence>
<organism evidence="10 11">
    <name type="scientific">Canis lupus familiaris</name>
    <name type="common">Dog</name>
    <name type="synonym">Canis familiaris</name>
    <dbReference type="NCBI Taxonomy" id="9615"/>
    <lineage>
        <taxon>Eukaryota</taxon>
        <taxon>Metazoa</taxon>
        <taxon>Chordata</taxon>
        <taxon>Craniata</taxon>
        <taxon>Vertebrata</taxon>
        <taxon>Euteleostomi</taxon>
        <taxon>Mammalia</taxon>
        <taxon>Eutheria</taxon>
        <taxon>Laurasiatheria</taxon>
        <taxon>Carnivora</taxon>
        <taxon>Caniformia</taxon>
        <taxon>Canidae</taxon>
        <taxon>Canis</taxon>
    </lineage>
</organism>
<comment type="similarity">
    <text evidence="2 9">Belongs to the SRP14 family.</text>
</comment>
<accession>A0A8I3NZ58</accession>
<name>A0A8I3NZ58_CANLF</name>
<dbReference type="GO" id="GO:0008312">
    <property type="term" value="F:7S RNA binding"/>
    <property type="evidence" value="ECO:0007669"/>
    <property type="project" value="UniProtKB-UniRule"/>
</dbReference>
<dbReference type="Ensembl" id="ENSCAFT00845028467.1">
    <property type="protein sequence ID" value="ENSCAFP00845022393.1"/>
    <property type="gene ID" value="ENSCAFG00845016006.1"/>
</dbReference>
<protein>
    <recommendedName>
        <fullName evidence="3 9">Signal recognition particle 14 kDa protein</fullName>
        <shortName evidence="9">SRP14</shortName>
    </recommendedName>
</protein>
<dbReference type="InterPro" id="IPR009018">
    <property type="entry name" value="Signal_recog_particle_SRP9/14"/>
</dbReference>
<evidence type="ECO:0000256" key="6">
    <source>
        <dbReference type="ARBA" id="ARBA00023135"/>
    </source>
</evidence>
<dbReference type="PANTHER" id="PTHR12013">
    <property type="entry name" value="SIGNAL RECOGNITION PARTICLE 14 KD PROTEIN"/>
    <property type="match status" value="1"/>
</dbReference>
<dbReference type="Gene3D" id="3.30.720.10">
    <property type="entry name" value="Signal recognition particle alu RNA binding heterodimer, srp9/1"/>
    <property type="match status" value="1"/>
</dbReference>
<evidence type="ECO:0000256" key="8">
    <source>
        <dbReference type="ARBA" id="ARBA00045462"/>
    </source>
</evidence>
<reference evidence="10" key="3">
    <citation type="submission" date="2025-09" db="UniProtKB">
        <authorList>
            <consortium name="Ensembl"/>
        </authorList>
    </citation>
    <scope>IDENTIFICATION</scope>
    <source>
        <strain evidence="10">Boxer</strain>
    </source>
</reference>
<dbReference type="GO" id="GO:0005786">
    <property type="term" value="C:signal recognition particle, endoplasmic reticulum targeting"/>
    <property type="evidence" value="ECO:0000318"/>
    <property type="project" value="GO_Central"/>
</dbReference>
<dbReference type="InterPro" id="IPR003210">
    <property type="entry name" value="Signal_recog_particle_SRP14"/>
</dbReference>
<evidence type="ECO:0000256" key="9">
    <source>
        <dbReference type="RuleBase" id="RU368100"/>
    </source>
</evidence>
<keyword evidence="11" id="KW-1185">Reference proteome</keyword>
<comment type="subcellular location">
    <subcellularLocation>
        <location evidence="1 9">Cytoplasm</location>
    </subcellularLocation>
</comment>
<comment type="function">
    <text evidence="8 9">Component of the signal recognition particle (SRP) complex, a ribonucleoprotein complex that mediates the cotranslational targeting of secretory and membrane proteins to the endoplasmic reticulum (ER). SRP9 together with SRP14 and the Alu portion of the SRP RNA, constitutes the elongation arrest domain of SRP. The complex of SRP9 and SRP14 is required for SRP RNA binding.</text>
</comment>
<dbReference type="GO" id="GO:0030942">
    <property type="term" value="F:endoplasmic reticulum signal peptide binding"/>
    <property type="evidence" value="ECO:0007669"/>
    <property type="project" value="UniProtKB-UniRule"/>
</dbReference>
<keyword evidence="7 9" id="KW-0687">Ribonucleoprotein</keyword>
<reference evidence="10" key="2">
    <citation type="submission" date="2025-08" db="UniProtKB">
        <authorList>
            <consortium name="Ensembl"/>
        </authorList>
    </citation>
    <scope>IDENTIFICATION</scope>
    <source>
        <strain evidence="10">Boxer</strain>
    </source>
</reference>
<reference evidence="10" key="1">
    <citation type="submission" date="2020-03" db="EMBL/GenBank/DDBJ databases">
        <title>Long-read based genome assembly of a Labrador retriever dog.</title>
        <authorList>
            <person name="Eory L."/>
            <person name="Zhang W."/>
            <person name="Schoenebeck J."/>
        </authorList>
    </citation>
    <scope>NUCLEOTIDE SEQUENCE [LARGE SCALE GENOMIC DNA]</scope>
    <source>
        <strain evidence="10">Labrador retriever</strain>
    </source>
</reference>
<dbReference type="GeneTree" id="ENSGT00390000008496"/>
<keyword evidence="5 9" id="KW-0694">RNA-binding</keyword>
<dbReference type="Pfam" id="PF02290">
    <property type="entry name" value="SRP14"/>
    <property type="match status" value="1"/>
</dbReference>
<dbReference type="Proteomes" id="UP000805418">
    <property type="component" value="Chromosome 1"/>
</dbReference>
<proteinExistence type="inferred from homology"/>
<evidence type="ECO:0000313" key="11">
    <source>
        <dbReference type="Proteomes" id="UP000805418"/>
    </source>
</evidence>
<dbReference type="OrthoDB" id="19209at2759"/>
<dbReference type="GO" id="GO:0045047">
    <property type="term" value="P:protein targeting to ER"/>
    <property type="evidence" value="ECO:0000318"/>
    <property type="project" value="GO_Central"/>
</dbReference>
<dbReference type="SUPFAM" id="SSF54762">
    <property type="entry name" value="Signal recognition particle alu RNA binding heterodimer, SRP9/14"/>
    <property type="match status" value="1"/>
</dbReference>
<evidence type="ECO:0000256" key="3">
    <source>
        <dbReference type="ARBA" id="ARBA00017926"/>
    </source>
</evidence>
<keyword evidence="6 9" id="KW-0733">Signal recognition particle</keyword>
<evidence type="ECO:0000256" key="5">
    <source>
        <dbReference type="ARBA" id="ARBA00022884"/>
    </source>
</evidence>
<evidence type="ECO:0000256" key="1">
    <source>
        <dbReference type="ARBA" id="ARBA00004496"/>
    </source>
</evidence>
<dbReference type="GO" id="GO:0006614">
    <property type="term" value="P:SRP-dependent cotranslational protein targeting to membrane"/>
    <property type="evidence" value="ECO:0007669"/>
    <property type="project" value="UniProtKB-UniRule"/>
</dbReference>
<evidence type="ECO:0000256" key="7">
    <source>
        <dbReference type="ARBA" id="ARBA00023274"/>
    </source>
</evidence>
<evidence type="ECO:0000256" key="4">
    <source>
        <dbReference type="ARBA" id="ARBA00022490"/>
    </source>
</evidence>
<evidence type="ECO:0000313" key="10">
    <source>
        <dbReference type="Ensembl" id="ENSCAFP00845022393.1"/>
    </source>
</evidence>